<organism evidence="15 16">
    <name type="scientific">Aromia moschata</name>
    <dbReference type="NCBI Taxonomy" id="1265417"/>
    <lineage>
        <taxon>Eukaryota</taxon>
        <taxon>Metazoa</taxon>
        <taxon>Ecdysozoa</taxon>
        <taxon>Arthropoda</taxon>
        <taxon>Hexapoda</taxon>
        <taxon>Insecta</taxon>
        <taxon>Pterygota</taxon>
        <taxon>Neoptera</taxon>
        <taxon>Endopterygota</taxon>
        <taxon>Coleoptera</taxon>
        <taxon>Polyphaga</taxon>
        <taxon>Cucujiformia</taxon>
        <taxon>Chrysomeloidea</taxon>
        <taxon>Cerambycidae</taxon>
        <taxon>Cerambycinae</taxon>
        <taxon>Callichromatini</taxon>
        <taxon>Aromia</taxon>
    </lineage>
</organism>
<dbReference type="GO" id="GO:0071949">
    <property type="term" value="F:FAD binding"/>
    <property type="evidence" value="ECO:0007669"/>
    <property type="project" value="InterPro"/>
</dbReference>
<feature type="domain" description="AD" evidence="14">
    <location>
        <begin position="563"/>
        <end position="657"/>
    </location>
</feature>
<dbReference type="InterPro" id="IPR006094">
    <property type="entry name" value="Oxid_FAD_bind_N"/>
</dbReference>
<dbReference type="Pfam" id="PF01565">
    <property type="entry name" value="FAD_binding_4"/>
    <property type="match status" value="1"/>
</dbReference>
<keyword evidence="7" id="KW-0560">Oxidoreductase</keyword>
<evidence type="ECO:0000256" key="9">
    <source>
        <dbReference type="ARBA" id="ARBA00039003"/>
    </source>
</evidence>
<evidence type="ECO:0000256" key="6">
    <source>
        <dbReference type="ARBA" id="ARBA00022827"/>
    </source>
</evidence>
<dbReference type="InterPro" id="IPR016167">
    <property type="entry name" value="FAD-bd_PCMH_sub1"/>
</dbReference>
<evidence type="ECO:0000259" key="14">
    <source>
        <dbReference type="PROSITE" id="PS52001"/>
    </source>
</evidence>
<dbReference type="InterPro" id="IPR051264">
    <property type="entry name" value="FAD-oxidored/transferase_4"/>
</dbReference>
<dbReference type="InterPro" id="IPR036318">
    <property type="entry name" value="FAD-bd_PCMH-like_sf"/>
</dbReference>
<dbReference type="Gene3D" id="2.30.30.100">
    <property type="match status" value="1"/>
</dbReference>
<keyword evidence="8" id="KW-0576">Peroxisome</keyword>
<comment type="subcellular location">
    <subcellularLocation>
        <location evidence="2">Peroxisome</location>
    </subcellularLocation>
</comment>
<accession>A0AAV8YRY7</accession>
<dbReference type="AlphaFoldDB" id="A0AAV8YRY7"/>
<dbReference type="PROSITE" id="PS52001">
    <property type="entry name" value="AD"/>
    <property type="match status" value="1"/>
</dbReference>
<name>A0AAV8YRY7_9CUCU</name>
<feature type="domain" description="FAD-binding PCMH-type" evidence="13">
    <location>
        <begin position="54"/>
        <end position="228"/>
    </location>
</feature>
<evidence type="ECO:0000256" key="4">
    <source>
        <dbReference type="ARBA" id="ARBA00011738"/>
    </source>
</evidence>
<dbReference type="InterPro" id="IPR016169">
    <property type="entry name" value="FAD-bd_PCMH_sub2"/>
</dbReference>
<dbReference type="InterPro" id="IPR016164">
    <property type="entry name" value="FAD-linked_Oxase-like_C"/>
</dbReference>
<comment type="similarity">
    <text evidence="3">Belongs to the FAD-binding oxidoreductase/transferase type 4 family.</text>
</comment>
<dbReference type="GO" id="GO:0051990">
    <property type="term" value="F:(R)-2-hydroxyglutarate dehydrogenase activity"/>
    <property type="evidence" value="ECO:0007669"/>
    <property type="project" value="UniProtKB-EC"/>
</dbReference>
<dbReference type="EMBL" id="JAPWTK010000047">
    <property type="protein sequence ID" value="KAJ8954510.1"/>
    <property type="molecule type" value="Genomic_DNA"/>
</dbReference>
<dbReference type="FunFam" id="3.30.43.10:FF:000011">
    <property type="entry name" value="D-lactate dehydrogenase (Cytochrome)"/>
    <property type="match status" value="1"/>
</dbReference>
<dbReference type="FunFam" id="1.10.45.10:FF:000001">
    <property type="entry name" value="D-lactate dehydrogenase mitochondrial"/>
    <property type="match status" value="1"/>
</dbReference>
<dbReference type="InterPro" id="IPR016166">
    <property type="entry name" value="FAD-bd_PCMH"/>
</dbReference>
<dbReference type="GO" id="GO:0005739">
    <property type="term" value="C:mitochondrion"/>
    <property type="evidence" value="ECO:0007669"/>
    <property type="project" value="TreeGrafter"/>
</dbReference>
<evidence type="ECO:0000256" key="12">
    <source>
        <dbReference type="ARBA" id="ARBA00049267"/>
    </source>
</evidence>
<dbReference type="GO" id="GO:0005777">
    <property type="term" value="C:peroxisome"/>
    <property type="evidence" value="ECO:0007669"/>
    <property type="project" value="UniProtKB-SubCell"/>
</dbReference>
<dbReference type="SUPFAM" id="SSF56176">
    <property type="entry name" value="FAD-binding/transporter-associated domain-like"/>
    <property type="match status" value="1"/>
</dbReference>
<comment type="function">
    <text evidence="11">Catalyzes the oxidation of D-2-hydroxyglutarate (D-2-HG) to alpha-ketoglutarate. Also catalyzes the oxidation of other D-2-hydroxyacids, such as D-malate (D-MAL) and D-lactate (D-LAC). Exhibits high activities towards D-2-HG and D-MAL but a very weak activity towards D-LAC.</text>
</comment>
<comment type="subunit">
    <text evidence="4">Homodimer.</text>
</comment>
<dbReference type="Gene3D" id="3.30.70.2190">
    <property type="match status" value="1"/>
</dbReference>
<evidence type="ECO:0000313" key="16">
    <source>
        <dbReference type="Proteomes" id="UP001162162"/>
    </source>
</evidence>
<keyword evidence="5" id="KW-0285">Flavoprotein</keyword>
<evidence type="ECO:0000259" key="13">
    <source>
        <dbReference type="PROSITE" id="PS51387"/>
    </source>
</evidence>
<dbReference type="Gene3D" id="3.30.465.10">
    <property type="match status" value="1"/>
</dbReference>
<dbReference type="PROSITE" id="PS51387">
    <property type="entry name" value="FAD_PCMH"/>
    <property type="match status" value="1"/>
</dbReference>
<dbReference type="Proteomes" id="UP001162162">
    <property type="component" value="Unassembled WGS sequence"/>
</dbReference>
<keyword evidence="16" id="KW-1185">Reference proteome</keyword>
<dbReference type="Pfam" id="PF02913">
    <property type="entry name" value="FAD-oxidase_C"/>
    <property type="match status" value="1"/>
</dbReference>
<evidence type="ECO:0000256" key="2">
    <source>
        <dbReference type="ARBA" id="ARBA00004275"/>
    </source>
</evidence>
<dbReference type="Gene3D" id="3.30.43.10">
    <property type="entry name" value="Uridine Diphospho-n-acetylenolpyruvylglucosamine Reductase, domain 2"/>
    <property type="match status" value="1"/>
</dbReference>
<dbReference type="Gene3D" id="1.10.45.10">
    <property type="entry name" value="Vanillyl-alcohol Oxidase, Chain A, domain 4"/>
    <property type="match status" value="1"/>
</dbReference>
<dbReference type="InterPro" id="IPR047574">
    <property type="entry name" value="AD"/>
</dbReference>
<dbReference type="PANTHER" id="PTHR43716">
    <property type="entry name" value="D-2-HYDROXYGLUTARATE DEHYDROGENASE, MITOCHONDRIAL"/>
    <property type="match status" value="1"/>
</dbReference>
<comment type="cofactor">
    <cofactor evidence="1">
        <name>FAD</name>
        <dbReference type="ChEBI" id="CHEBI:57692"/>
    </cofactor>
</comment>
<dbReference type="Pfam" id="PF20417">
    <property type="entry name" value="Gemin6_C"/>
    <property type="match status" value="1"/>
</dbReference>
<dbReference type="Gene3D" id="3.30.70.2740">
    <property type="match status" value="1"/>
</dbReference>
<evidence type="ECO:0000256" key="5">
    <source>
        <dbReference type="ARBA" id="ARBA00022630"/>
    </source>
</evidence>
<gene>
    <name evidence="15" type="ORF">NQ318_000741</name>
</gene>
<dbReference type="SUPFAM" id="SSF55103">
    <property type="entry name" value="FAD-linked oxidases, C-terminal domain"/>
    <property type="match status" value="1"/>
</dbReference>
<comment type="caution">
    <text evidence="15">The sequence shown here is derived from an EMBL/GenBank/DDBJ whole genome shotgun (WGS) entry which is preliminary data.</text>
</comment>
<dbReference type="EC" id="1.1.99.39" evidence="9"/>
<reference evidence="15" key="1">
    <citation type="journal article" date="2023" name="Insect Mol. Biol.">
        <title>Genome sequencing provides insights into the evolution of gene families encoding plant cell wall-degrading enzymes in longhorned beetles.</title>
        <authorList>
            <person name="Shin N.R."/>
            <person name="Okamura Y."/>
            <person name="Kirsch R."/>
            <person name="Pauchet Y."/>
        </authorList>
    </citation>
    <scope>NUCLEOTIDE SEQUENCE</scope>
    <source>
        <strain evidence="15">AMC_N1</strain>
    </source>
</reference>
<comment type="catalytic activity">
    <reaction evidence="12">
        <text>(R)-malate + A = oxaloacetate + AH2</text>
        <dbReference type="Rhea" id="RHEA:67460"/>
        <dbReference type="ChEBI" id="CHEBI:13193"/>
        <dbReference type="ChEBI" id="CHEBI:15588"/>
        <dbReference type="ChEBI" id="CHEBI:16452"/>
        <dbReference type="ChEBI" id="CHEBI:17499"/>
    </reaction>
    <physiologicalReaction direction="left-to-right" evidence="12">
        <dbReference type="Rhea" id="RHEA:67461"/>
    </physiologicalReaction>
</comment>
<protein>
    <recommendedName>
        <fullName evidence="10">D-2-hydroxyglutarate dehydrogenase, mitochondrial</fullName>
        <ecNumber evidence="9">1.1.99.39</ecNumber>
    </recommendedName>
</protein>
<sequence>MEKCQTNNYNVTRGNFNVLQEHHVNFFKGLLGEYRIIIDVSQLEDYNVDWMRSVRGHSSIVLKPKTTDEVSQILSYCNDEYLAVCPQGGNTGISGGSVPVFDEVIVSTQLMNEIISECWSVRQVVYWRISTISWQKGGFIVPLDLGAKGSCHIGGNVSTNAGGLRLLRYGNLHGNVLGLEVVKANGEIIDCLSTLKKDNTGYHLKHIFIGSEGTLGLVTKVAIQCPTRPKYTSVAFLGLQKFSKVLETFKKAKEDLGEVLSAVEVMDGTSLEFAAEKLGLQSPIGEYPFYLLIETSGSNENHDTEKLNNFLETALNRHFILNGTVATEPAKVDKLWSVRESIPRGFALCGAIFAYDVSLPVGDYFTLVEDVKKHMGSLAQRVFGFGHLGDGNLHLQIEANQFSKELKAHIEPYIFERTTELKGSISAEHGIGFLKAKYLNLARPKSTVDLMKGVKQMLDPKGILNPYKVFSINHISNTPILLMPVSRGVTGLLVEMDEFEDKFFNNDPVYMKSLIGKKVEIKTIENVVHSGIVYVIDPIYKTTVLHTNWRSGENHDTVFVLYHAIQSLEVLCNEAEETYLKSTKVPQFDEHNEEKKSLLKKWLQHMYIEVTESGNYLKIDDHLLIVPPYGPENCISNNTIILERVQKIISLMPSDFSRENCY</sequence>
<dbReference type="InterPro" id="IPR016171">
    <property type="entry name" value="Vanillyl_alc_oxidase_C-sub2"/>
</dbReference>
<dbReference type="FunFam" id="3.30.70.2190:FF:000001">
    <property type="entry name" value="D-2-hydroxyglutarate dehydrogenase mitochondrial"/>
    <property type="match status" value="1"/>
</dbReference>
<proteinExistence type="inferred from homology"/>
<evidence type="ECO:0000256" key="10">
    <source>
        <dbReference type="ARBA" id="ARBA00039639"/>
    </source>
</evidence>
<evidence type="ECO:0000256" key="8">
    <source>
        <dbReference type="ARBA" id="ARBA00023140"/>
    </source>
</evidence>
<evidence type="ECO:0000256" key="1">
    <source>
        <dbReference type="ARBA" id="ARBA00001974"/>
    </source>
</evidence>
<evidence type="ECO:0000256" key="11">
    <source>
        <dbReference type="ARBA" id="ARBA00045410"/>
    </source>
</evidence>
<evidence type="ECO:0000256" key="3">
    <source>
        <dbReference type="ARBA" id="ARBA00008000"/>
    </source>
</evidence>
<dbReference type="InterPro" id="IPR004113">
    <property type="entry name" value="FAD-bd_oxidored_4_C"/>
</dbReference>
<keyword evidence="6" id="KW-0274">FAD</keyword>
<dbReference type="PANTHER" id="PTHR43716:SF1">
    <property type="entry name" value="D-2-HYDROXYGLUTARATE DEHYDROGENASE, MITOCHONDRIAL"/>
    <property type="match status" value="1"/>
</dbReference>
<evidence type="ECO:0000313" key="15">
    <source>
        <dbReference type="EMBL" id="KAJ8954510.1"/>
    </source>
</evidence>
<dbReference type="InterPro" id="IPR046856">
    <property type="entry name" value="Gemin6_C"/>
</dbReference>
<evidence type="ECO:0000256" key="7">
    <source>
        <dbReference type="ARBA" id="ARBA00023002"/>
    </source>
</evidence>